<evidence type="ECO:0000313" key="1">
    <source>
        <dbReference type="EMBL" id="KAJ9068299.1"/>
    </source>
</evidence>
<proteinExistence type="predicted"/>
<reference evidence="1" key="1">
    <citation type="submission" date="2022-04" db="EMBL/GenBank/DDBJ databases">
        <title>Genome of the entomopathogenic fungus Entomophthora muscae.</title>
        <authorList>
            <person name="Elya C."/>
            <person name="Lovett B.R."/>
            <person name="Lee E."/>
            <person name="Macias A.M."/>
            <person name="Hajek A.E."/>
            <person name="De Bivort B.L."/>
            <person name="Kasson M.T."/>
            <person name="De Fine Licht H.H."/>
            <person name="Stajich J.E."/>
        </authorList>
    </citation>
    <scope>NUCLEOTIDE SEQUENCE</scope>
    <source>
        <strain evidence="1">Berkeley</strain>
    </source>
</reference>
<evidence type="ECO:0000313" key="2">
    <source>
        <dbReference type="Proteomes" id="UP001165960"/>
    </source>
</evidence>
<accession>A0ACC2T0X8</accession>
<dbReference type="EMBL" id="QTSX02003756">
    <property type="protein sequence ID" value="KAJ9068299.1"/>
    <property type="molecule type" value="Genomic_DNA"/>
</dbReference>
<organism evidence="1 2">
    <name type="scientific">Entomophthora muscae</name>
    <dbReference type="NCBI Taxonomy" id="34485"/>
    <lineage>
        <taxon>Eukaryota</taxon>
        <taxon>Fungi</taxon>
        <taxon>Fungi incertae sedis</taxon>
        <taxon>Zoopagomycota</taxon>
        <taxon>Entomophthoromycotina</taxon>
        <taxon>Entomophthoromycetes</taxon>
        <taxon>Entomophthorales</taxon>
        <taxon>Entomophthoraceae</taxon>
        <taxon>Entomophthora</taxon>
    </lineage>
</organism>
<keyword evidence="2" id="KW-1185">Reference proteome</keyword>
<comment type="caution">
    <text evidence="1">The sequence shown here is derived from an EMBL/GenBank/DDBJ whole genome shotgun (WGS) entry which is preliminary data.</text>
</comment>
<gene>
    <name evidence="1" type="ORF">DSO57_1030226</name>
</gene>
<protein>
    <submittedName>
        <fullName evidence="1">Uncharacterized protein</fullName>
    </submittedName>
</protein>
<dbReference type="Proteomes" id="UP001165960">
    <property type="component" value="Unassembled WGS sequence"/>
</dbReference>
<feature type="non-terminal residue" evidence="1">
    <location>
        <position position="245"/>
    </location>
</feature>
<sequence length="245" mass="27954">MNLVLLELELRPNASSPQFLSQLCRWSLLMLMDKQMQVFSFSLQRLFLVCFEVLSMHHPPTVDGLLLGLIKALTSHEPNHIRLALSAQALLLETLPVISRISGINHLLQNHRARIALLFLNQSLNPLTPLTQLMLNTTDCVLHTVLGFFKAEATHPLKITPKTEYLHLNLQLSFLHFILNPLFFTPKLLPILDNLCLLLKNMHAQIADGGNSKMERSEAKDRLQQLYLLLLYYNQKVVGTKPEPR</sequence>
<name>A0ACC2T0X8_9FUNG</name>